<dbReference type="AlphaFoldDB" id="A0A0V1L8G3"/>
<dbReference type="Proteomes" id="UP000054721">
    <property type="component" value="Unassembled WGS sequence"/>
</dbReference>
<comment type="caution">
    <text evidence="1">The sequence shown here is derived from an EMBL/GenBank/DDBJ whole genome shotgun (WGS) entry which is preliminary data.</text>
</comment>
<evidence type="ECO:0000313" key="2">
    <source>
        <dbReference type="Proteomes" id="UP000054721"/>
    </source>
</evidence>
<name>A0A0V1L8G3_9BILA</name>
<sequence length="83" mass="9266">MVFVLHKLCNECWNCCSNSAFDHCSAETLAEMCDVLCVSGTKTSFWCIGLRAKTEAAISVRFWSVSQRGQGQPDIYCAYKADE</sequence>
<keyword evidence="2" id="KW-1185">Reference proteome</keyword>
<gene>
    <name evidence="1" type="ORF">T02_8416</name>
</gene>
<dbReference type="EMBL" id="JYDW01000106">
    <property type="protein sequence ID" value="KRZ55833.1"/>
    <property type="molecule type" value="Genomic_DNA"/>
</dbReference>
<protein>
    <submittedName>
        <fullName evidence="1">Uncharacterized protein</fullName>
    </submittedName>
</protein>
<reference evidence="1 2" key="1">
    <citation type="submission" date="2015-05" db="EMBL/GenBank/DDBJ databases">
        <title>Evolution of Trichinella species and genotypes.</title>
        <authorList>
            <person name="Korhonen P.K."/>
            <person name="Edoardo P."/>
            <person name="Giuseppe L.R."/>
            <person name="Gasser R.B."/>
        </authorList>
    </citation>
    <scope>NUCLEOTIDE SEQUENCE [LARGE SCALE GENOMIC DNA]</scope>
    <source>
        <strain evidence="1">ISS10</strain>
    </source>
</reference>
<evidence type="ECO:0000313" key="1">
    <source>
        <dbReference type="EMBL" id="KRZ55833.1"/>
    </source>
</evidence>
<organism evidence="1 2">
    <name type="scientific">Trichinella nativa</name>
    <dbReference type="NCBI Taxonomy" id="6335"/>
    <lineage>
        <taxon>Eukaryota</taxon>
        <taxon>Metazoa</taxon>
        <taxon>Ecdysozoa</taxon>
        <taxon>Nematoda</taxon>
        <taxon>Enoplea</taxon>
        <taxon>Dorylaimia</taxon>
        <taxon>Trichinellida</taxon>
        <taxon>Trichinellidae</taxon>
        <taxon>Trichinella</taxon>
    </lineage>
</organism>
<proteinExistence type="predicted"/>
<accession>A0A0V1L8G3</accession>